<comment type="caution">
    <text evidence="8">The sequence shown here is derived from an EMBL/GenBank/DDBJ whole genome shotgun (WGS) entry which is preliminary data.</text>
</comment>
<evidence type="ECO:0000256" key="2">
    <source>
        <dbReference type="ARBA" id="ARBA00023004"/>
    </source>
</evidence>
<evidence type="ECO:0000256" key="4">
    <source>
        <dbReference type="ARBA" id="ARBA00074102"/>
    </source>
</evidence>
<evidence type="ECO:0000256" key="3">
    <source>
        <dbReference type="ARBA" id="ARBA00054658"/>
    </source>
</evidence>
<comment type="function">
    <text evidence="3">2-oxoglutarate-dependent dioxygenase essential for auxin catabolism and maintenance of auxin homeostasis in reproductive organs. Catalyzes the irreversible oxidation of indole-3-acetic acid (IAA) to the biologically inactive 2-oxoindole-3-acetic acid (OxIAA).</text>
</comment>
<dbReference type="InterPro" id="IPR044861">
    <property type="entry name" value="IPNS-like_FE2OG_OXY"/>
</dbReference>
<dbReference type="Pfam" id="PF14226">
    <property type="entry name" value="DIOX_N"/>
    <property type="match status" value="1"/>
</dbReference>
<dbReference type="Pfam" id="PF03171">
    <property type="entry name" value="2OG-FeII_Oxy"/>
    <property type="match status" value="1"/>
</dbReference>
<keyword evidence="2 6" id="KW-0408">Iron</keyword>
<gene>
    <name evidence="8" type="ORF">O6P43_015640</name>
</gene>
<evidence type="ECO:0000259" key="7">
    <source>
        <dbReference type="PROSITE" id="PS51471"/>
    </source>
</evidence>
<dbReference type="PANTHER" id="PTHR47990">
    <property type="entry name" value="2-OXOGLUTARATE (2OG) AND FE(II)-DEPENDENT OXYGENASE SUPERFAMILY PROTEIN-RELATED"/>
    <property type="match status" value="1"/>
</dbReference>
<dbReference type="Gene3D" id="2.60.120.330">
    <property type="entry name" value="B-lactam Antibiotic, Isopenicillin N Synthase, Chain"/>
    <property type="match status" value="1"/>
</dbReference>
<dbReference type="InterPro" id="IPR050231">
    <property type="entry name" value="Iron_ascorbate_oxido_reductase"/>
</dbReference>
<protein>
    <recommendedName>
        <fullName evidence="4">2-oxoglutarate-dependent dioxygenase DAO</fullName>
    </recommendedName>
    <alternativeName>
        <fullName evidence="5">Protein DIOXYGENASE FOR AUXIN OXIDATION</fullName>
    </alternativeName>
</protein>
<feature type="domain" description="Fe2OG dioxygenase" evidence="7">
    <location>
        <begin position="164"/>
        <end position="264"/>
    </location>
</feature>
<dbReference type="EMBL" id="JARAOO010000006">
    <property type="protein sequence ID" value="KAJ7966119.1"/>
    <property type="molecule type" value="Genomic_DNA"/>
</dbReference>
<keyword evidence="9" id="KW-1185">Reference proteome</keyword>
<evidence type="ECO:0000313" key="9">
    <source>
        <dbReference type="Proteomes" id="UP001163823"/>
    </source>
</evidence>
<keyword evidence="1 6" id="KW-0479">Metal-binding</keyword>
<dbReference type="InterPro" id="IPR026992">
    <property type="entry name" value="DIOX_N"/>
</dbReference>
<dbReference type="GO" id="GO:0051213">
    <property type="term" value="F:dioxygenase activity"/>
    <property type="evidence" value="ECO:0007669"/>
    <property type="project" value="UniProtKB-KW"/>
</dbReference>
<dbReference type="InterPro" id="IPR027443">
    <property type="entry name" value="IPNS-like_sf"/>
</dbReference>
<reference evidence="8" key="1">
    <citation type="journal article" date="2023" name="Science">
        <title>Elucidation of the pathway for biosynthesis of saponin adjuvants from the soapbark tree.</title>
        <authorList>
            <person name="Reed J."/>
            <person name="Orme A."/>
            <person name="El-Demerdash A."/>
            <person name="Owen C."/>
            <person name="Martin L.B.B."/>
            <person name="Misra R.C."/>
            <person name="Kikuchi S."/>
            <person name="Rejzek M."/>
            <person name="Martin A.C."/>
            <person name="Harkess A."/>
            <person name="Leebens-Mack J."/>
            <person name="Louveau T."/>
            <person name="Stephenson M.J."/>
            <person name="Osbourn A."/>
        </authorList>
    </citation>
    <scope>NUCLEOTIDE SEQUENCE</scope>
    <source>
        <strain evidence="8">S10</strain>
    </source>
</reference>
<dbReference type="PROSITE" id="PS51471">
    <property type="entry name" value="FE2OG_OXY"/>
    <property type="match status" value="1"/>
</dbReference>
<name>A0AAD7PT32_QUISA</name>
<keyword evidence="8" id="KW-0223">Dioxygenase</keyword>
<evidence type="ECO:0000313" key="8">
    <source>
        <dbReference type="EMBL" id="KAJ7966119.1"/>
    </source>
</evidence>
<accession>A0AAD7PT32</accession>
<keyword evidence="6" id="KW-0560">Oxidoreductase</keyword>
<dbReference type="AlphaFoldDB" id="A0AAD7PT32"/>
<dbReference type="Proteomes" id="UP001163823">
    <property type="component" value="Chromosome 6"/>
</dbReference>
<comment type="similarity">
    <text evidence="6">Belongs to the iron/ascorbate-dependent oxidoreductase family.</text>
</comment>
<organism evidence="8 9">
    <name type="scientific">Quillaja saponaria</name>
    <name type="common">Soap bark tree</name>
    <dbReference type="NCBI Taxonomy" id="32244"/>
    <lineage>
        <taxon>Eukaryota</taxon>
        <taxon>Viridiplantae</taxon>
        <taxon>Streptophyta</taxon>
        <taxon>Embryophyta</taxon>
        <taxon>Tracheophyta</taxon>
        <taxon>Spermatophyta</taxon>
        <taxon>Magnoliopsida</taxon>
        <taxon>eudicotyledons</taxon>
        <taxon>Gunneridae</taxon>
        <taxon>Pentapetalae</taxon>
        <taxon>rosids</taxon>
        <taxon>fabids</taxon>
        <taxon>Fabales</taxon>
        <taxon>Quillajaceae</taxon>
        <taxon>Quillaja</taxon>
    </lineage>
</organism>
<dbReference type="SUPFAM" id="SSF51197">
    <property type="entry name" value="Clavaminate synthase-like"/>
    <property type="match status" value="1"/>
</dbReference>
<evidence type="ECO:0000256" key="5">
    <source>
        <dbReference type="ARBA" id="ARBA00076740"/>
    </source>
</evidence>
<evidence type="ECO:0000256" key="1">
    <source>
        <dbReference type="ARBA" id="ARBA00022723"/>
    </source>
</evidence>
<dbReference type="InterPro" id="IPR005123">
    <property type="entry name" value="Oxoglu/Fe-dep_dioxygenase_dom"/>
</dbReference>
<dbReference type="KEGG" id="qsa:O6P43_015640"/>
<dbReference type="GO" id="GO:0046872">
    <property type="term" value="F:metal ion binding"/>
    <property type="evidence" value="ECO:0007669"/>
    <property type="project" value="UniProtKB-KW"/>
</dbReference>
<proteinExistence type="inferred from homology"/>
<evidence type="ECO:0000256" key="6">
    <source>
        <dbReference type="RuleBase" id="RU003682"/>
    </source>
</evidence>
<dbReference type="FunFam" id="2.60.120.330:FF:000017">
    <property type="entry name" value="2-oxoglutarate-dependent dioxygenase DAO"/>
    <property type="match status" value="1"/>
</dbReference>
<sequence length="317" mass="36103">MGSDSHLQIPVIEFVLDSPDMTRGTEGWHHLCKRVQDACENYGCFEMVCDKISSQLRADTFSIIKRLFHLPLETKLKNVNPKPFHGYLGQYPQSPLYESIGLDDASNYDSLKAFMEIMWPTCDNQFCQTMQSMAKQLQELYNTIEKMIVDAYGLGEKLDSIVECKTLLRVMKYTAPPAGEYMKGIAPHTDKFFSTILCEDQISGLEIETKDGHWVKLFPSPGSFIYIVGDPLMAWSNGRMHPVKHRVMMSGNKDRYSMGIFEAPVEGTIIKAPKELVDEQHPEILKAFDYMDFINFSNSEKGMVIDSEKQVYVFAGI</sequence>